<dbReference type="EMBL" id="JBHEZY010000024">
    <property type="protein sequence ID" value="MFC1435975.1"/>
    <property type="molecule type" value="Genomic_DNA"/>
</dbReference>
<feature type="coiled-coil region" evidence="1">
    <location>
        <begin position="351"/>
        <end position="381"/>
    </location>
</feature>
<feature type="region of interest" description="Disordered" evidence="2">
    <location>
        <begin position="1"/>
        <end position="47"/>
    </location>
</feature>
<feature type="compositionally biased region" description="Low complexity" evidence="2">
    <location>
        <begin position="514"/>
        <end position="524"/>
    </location>
</feature>
<reference evidence="3 4" key="1">
    <citation type="submission" date="2024-09" db="EMBL/GenBank/DDBJ databases">
        <authorList>
            <person name="Lee S.D."/>
        </authorList>
    </citation>
    <scope>NUCLEOTIDE SEQUENCE [LARGE SCALE GENOMIC DNA]</scope>
    <source>
        <strain evidence="3 4">N1-3</strain>
    </source>
</reference>
<gene>
    <name evidence="3" type="ORF">ACEZDB_35620</name>
</gene>
<organism evidence="3 4">
    <name type="scientific">Streptacidiphilus alkalitolerans</name>
    <dbReference type="NCBI Taxonomy" id="3342712"/>
    <lineage>
        <taxon>Bacteria</taxon>
        <taxon>Bacillati</taxon>
        <taxon>Actinomycetota</taxon>
        <taxon>Actinomycetes</taxon>
        <taxon>Kitasatosporales</taxon>
        <taxon>Streptomycetaceae</taxon>
        <taxon>Streptacidiphilus</taxon>
    </lineage>
</organism>
<sequence length="592" mass="64230">MDDGEDFADQADAQPPAAPPKQTPAKKTAAAKAGADKPNPGGSTNRLREETLVALGVLKIATADQLWRLLRPNAKENKVCRAALNDLGKLVASDGSTKEALKTWRLTEQGRTAAEQVLPTGRTVGSIAKGAGSHGAAHAMAVNDTVISFVRGALDPKGDGAMGTITSWSTEVPLEPRTGLKVRPDAVLRAPEHDLPVLLVEVDRHTEGRPVLAAKFPAYAAVFAHRTKVPDPTSPSGKTTTVSYWQQLFPDPVREGYPPVAVVFADNGTAEVTRNRMQALLHATREQWAGDSRTGHYTDYTHAIPIVVTTLELLSAHGPQAAIWWRFGHTGRETLHQALANPDDAASYWRERRARERQAELEAERQEREAEREELRDATRCPVCHRAADQYEDPDDASVRGTPSGALLPCQPCIRTADQARHNAVAATFADTVPALSSDLQERTAVPSLGLLMTRAALDWREQRRDRREQQRELDRLTAEEEASARSLLGPAEQAEAEQAELEIPAPAAPRPRAPQTAVEQLLAEARRRAAAQAAAAQADGQPRRVATAVRGSRTPQQADSAAAAREARFSALSEPLRSKLIARAEQEDGWD</sequence>
<protein>
    <submittedName>
        <fullName evidence="3">Replication-relaxation family protein</fullName>
    </submittedName>
</protein>
<dbReference type="InterPro" id="IPR025855">
    <property type="entry name" value="Replic_Relax"/>
</dbReference>
<dbReference type="RefSeq" id="WP_380559338.1">
    <property type="nucleotide sequence ID" value="NZ_JBHEZY010000024.1"/>
</dbReference>
<name>A0ABV6XCG8_9ACTN</name>
<evidence type="ECO:0000256" key="1">
    <source>
        <dbReference type="SAM" id="Coils"/>
    </source>
</evidence>
<comment type="caution">
    <text evidence="3">The sequence shown here is derived from an EMBL/GenBank/DDBJ whole genome shotgun (WGS) entry which is preliminary data.</text>
</comment>
<dbReference type="Proteomes" id="UP001592530">
    <property type="component" value="Unassembled WGS sequence"/>
</dbReference>
<feature type="compositionally biased region" description="Basic and acidic residues" evidence="2">
    <location>
        <begin position="469"/>
        <end position="479"/>
    </location>
</feature>
<feature type="compositionally biased region" description="Low complexity" evidence="2">
    <location>
        <begin position="23"/>
        <end position="42"/>
    </location>
</feature>
<evidence type="ECO:0000313" key="4">
    <source>
        <dbReference type="Proteomes" id="UP001592530"/>
    </source>
</evidence>
<accession>A0ABV6XCG8</accession>
<evidence type="ECO:0000313" key="3">
    <source>
        <dbReference type="EMBL" id="MFC1435975.1"/>
    </source>
</evidence>
<evidence type="ECO:0000256" key="2">
    <source>
        <dbReference type="SAM" id="MobiDB-lite"/>
    </source>
</evidence>
<proteinExistence type="predicted"/>
<feature type="region of interest" description="Disordered" evidence="2">
    <location>
        <begin position="469"/>
        <end position="567"/>
    </location>
</feature>
<dbReference type="Pfam" id="PF13814">
    <property type="entry name" value="Replic_Relax"/>
    <property type="match status" value="1"/>
</dbReference>
<keyword evidence="1" id="KW-0175">Coiled coil</keyword>